<accession>A0AAJ1ETF4</accession>
<keyword evidence="3" id="KW-0677">Repeat</keyword>
<evidence type="ECO:0000313" key="15">
    <source>
        <dbReference type="Proteomes" id="UP001297422"/>
    </source>
</evidence>
<evidence type="ECO:0000256" key="5">
    <source>
        <dbReference type="ARBA" id="ARBA00022763"/>
    </source>
</evidence>
<dbReference type="GO" id="GO:0003677">
    <property type="term" value="F:DNA binding"/>
    <property type="evidence" value="ECO:0007669"/>
    <property type="project" value="UniProtKB-KW"/>
</dbReference>
<evidence type="ECO:0000256" key="9">
    <source>
        <dbReference type="ARBA" id="ARBA00023125"/>
    </source>
</evidence>
<evidence type="ECO:0000256" key="13">
    <source>
        <dbReference type="ARBA" id="ARBA00042156"/>
    </source>
</evidence>
<organism evidence="14 15">
    <name type="scientific">Mediterraneibacter gnavus</name>
    <name type="common">Ruminococcus gnavus</name>
    <dbReference type="NCBI Taxonomy" id="33038"/>
    <lineage>
        <taxon>Bacteria</taxon>
        <taxon>Bacillati</taxon>
        <taxon>Bacillota</taxon>
        <taxon>Clostridia</taxon>
        <taxon>Lachnospirales</taxon>
        <taxon>Lachnospiraceae</taxon>
        <taxon>Mediterraneibacter</taxon>
    </lineage>
</organism>
<evidence type="ECO:0000256" key="7">
    <source>
        <dbReference type="ARBA" id="ARBA00022840"/>
    </source>
</evidence>
<dbReference type="GO" id="GO:0005524">
    <property type="term" value="F:ATP binding"/>
    <property type="evidence" value="ECO:0007669"/>
    <property type="project" value="UniProtKB-KW"/>
</dbReference>
<evidence type="ECO:0000256" key="4">
    <source>
        <dbReference type="ARBA" id="ARBA00022741"/>
    </source>
</evidence>
<evidence type="ECO:0000256" key="1">
    <source>
        <dbReference type="ARBA" id="ARBA00004496"/>
    </source>
</evidence>
<dbReference type="Gene3D" id="1.20.1580.10">
    <property type="entry name" value="ABC transporter ATPase like domain"/>
    <property type="match status" value="1"/>
</dbReference>
<evidence type="ECO:0000256" key="6">
    <source>
        <dbReference type="ARBA" id="ARBA00022769"/>
    </source>
</evidence>
<feature type="non-terminal residue" evidence="14">
    <location>
        <position position="1"/>
    </location>
</feature>
<dbReference type="GO" id="GO:0006281">
    <property type="term" value="P:DNA repair"/>
    <property type="evidence" value="ECO:0007669"/>
    <property type="project" value="UniProtKB-KW"/>
</dbReference>
<dbReference type="EMBL" id="JAJBNC010000364">
    <property type="protein sequence ID" value="MCB5496083.1"/>
    <property type="molecule type" value="Genomic_DNA"/>
</dbReference>
<keyword evidence="6" id="KW-0228">DNA excision</keyword>
<dbReference type="GO" id="GO:0004518">
    <property type="term" value="F:nuclease activity"/>
    <property type="evidence" value="ECO:0007669"/>
    <property type="project" value="UniProtKB-KW"/>
</dbReference>
<keyword evidence="4" id="KW-0547">Nucleotide-binding</keyword>
<evidence type="ECO:0000256" key="11">
    <source>
        <dbReference type="ARBA" id="ARBA00038000"/>
    </source>
</evidence>
<dbReference type="Proteomes" id="UP001297422">
    <property type="component" value="Unassembled WGS sequence"/>
</dbReference>
<name>A0AAJ1ETF4_MEDGN</name>
<dbReference type="AlphaFoldDB" id="A0AAJ1ETF4"/>
<keyword evidence="9" id="KW-0238">DNA-binding</keyword>
<dbReference type="InterPro" id="IPR027417">
    <property type="entry name" value="P-loop_NTPase"/>
</dbReference>
<dbReference type="SUPFAM" id="SSF52540">
    <property type="entry name" value="P-loop containing nucleoside triphosphate hydrolases"/>
    <property type="match status" value="1"/>
</dbReference>
<keyword evidence="7" id="KW-0067">ATP-binding</keyword>
<dbReference type="GO" id="GO:0005737">
    <property type="term" value="C:cytoplasm"/>
    <property type="evidence" value="ECO:0007669"/>
    <property type="project" value="UniProtKB-SubCell"/>
</dbReference>
<sequence>CPVCQGKRFIPEILALKYHEHSIDDVLHLSVDEGVGFFSDCPKIIKTLKMLQDVGLGYLELGQVLTTLSGGEKQRLKLATT</sequence>
<keyword evidence="2" id="KW-0963">Cytoplasm</keyword>
<comment type="caution">
    <text evidence="14">The sequence shown here is derived from an EMBL/GenBank/DDBJ whole genome shotgun (WGS) entry which is preliminary data.</text>
</comment>
<evidence type="ECO:0000256" key="10">
    <source>
        <dbReference type="ARBA" id="ARBA00023204"/>
    </source>
</evidence>
<feature type="non-terminal residue" evidence="14">
    <location>
        <position position="81"/>
    </location>
</feature>
<proteinExistence type="inferred from homology"/>
<keyword evidence="8" id="KW-0267">Excision nuclease</keyword>
<comment type="subcellular location">
    <subcellularLocation>
        <location evidence="1">Cytoplasm</location>
    </subcellularLocation>
</comment>
<dbReference type="PANTHER" id="PTHR43152:SF3">
    <property type="entry name" value="UVRABC SYSTEM PROTEIN A"/>
    <property type="match status" value="1"/>
</dbReference>
<evidence type="ECO:0000256" key="12">
    <source>
        <dbReference type="ARBA" id="ARBA00039316"/>
    </source>
</evidence>
<protein>
    <recommendedName>
        <fullName evidence="12">UvrABC system protein A</fullName>
    </recommendedName>
    <alternativeName>
        <fullName evidence="13">Excinuclease ABC subunit A</fullName>
    </alternativeName>
</protein>
<evidence type="ECO:0000256" key="8">
    <source>
        <dbReference type="ARBA" id="ARBA00022881"/>
    </source>
</evidence>
<keyword evidence="5" id="KW-0227">DNA damage</keyword>
<comment type="similarity">
    <text evidence="11">Belongs to the ABC transporter superfamily. UvrA family.</text>
</comment>
<evidence type="ECO:0000313" key="14">
    <source>
        <dbReference type="EMBL" id="MCB5496083.1"/>
    </source>
</evidence>
<evidence type="ECO:0000256" key="3">
    <source>
        <dbReference type="ARBA" id="ARBA00022737"/>
    </source>
</evidence>
<reference evidence="14" key="1">
    <citation type="submission" date="2021-10" db="EMBL/GenBank/DDBJ databases">
        <title>Collection of gut derived symbiotic bacterial strains cultured from healthy donors.</title>
        <authorList>
            <person name="Lin H."/>
            <person name="Littmann E."/>
            <person name="Claire K."/>
            <person name="Pamer E."/>
        </authorList>
    </citation>
    <scope>NUCLEOTIDE SEQUENCE</scope>
    <source>
        <strain evidence="14">MSK.23.4</strain>
    </source>
</reference>
<dbReference type="PANTHER" id="PTHR43152">
    <property type="entry name" value="UVRABC SYSTEM PROTEIN A"/>
    <property type="match status" value="1"/>
</dbReference>
<evidence type="ECO:0000256" key="2">
    <source>
        <dbReference type="ARBA" id="ARBA00022490"/>
    </source>
</evidence>
<gene>
    <name evidence="14" type="ORF">LIQ10_20580</name>
</gene>
<keyword evidence="10" id="KW-0234">DNA repair</keyword>